<dbReference type="PROSITE" id="PS50056">
    <property type="entry name" value="TYR_PHOSPHATASE_2"/>
    <property type="match status" value="1"/>
</dbReference>
<keyword evidence="1" id="KW-1133">Transmembrane helix</keyword>
<keyword evidence="1" id="KW-0812">Transmembrane</keyword>
<feature type="transmembrane region" description="Helical" evidence="1">
    <location>
        <begin position="29"/>
        <end position="51"/>
    </location>
</feature>
<dbReference type="InterPro" id="IPR000340">
    <property type="entry name" value="Dual-sp_phosphatase_cat-dom"/>
</dbReference>
<feature type="transmembrane region" description="Helical" evidence="1">
    <location>
        <begin position="244"/>
        <end position="263"/>
    </location>
</feature>
<proteinExistence type="predicted"/>
<dbReference type="SUPFAM" id="SSF52799">
    <property type="entry name" value="(Phosphotyrosine protein) phosphatases II"/>
    <property type="match status" value="1"/>
</dbReference>
<feature type="transmembrane region" description="Helical" evidence="1">
    <location>
        <begin position="269"/>
        <end position="288"/>
    </location>
</feature>
<dbReference type="InterPro" id="IPR020422">
    <property type="entry name" value="TYR_PHOSPHATASE_DUAL_dom"/>
</dbReference>
<keyword evidence="4" id="KW-1185">Reference proteome</keyword>
<dbReference type="Proteomes" id="UP000218054">
    <property type="component" value="Unassembled WGS sequence"/>
</dbReference>
<comment type="caution">
    <text evidence="3">The sequence shown here is derived from an EMBL/GenBank/DDBJ whole genome shotgun (WGS) entry which is preliminary data.</text>
</comment>
<name>A0A2A2AGW2_9BURK</name>
<dbReference type="PANTHER" id="PTHR47216">
    <property type="match status" value="1"/>
</dbReference>
<sequence>MGHAITHNAIPKATPAALPPRPPGLWRQALWRLLALAVLFYTSYGLANYAAEQRALGHWGSQGVGSVVFDWERHIPLWPWTIVPYWSINLLYALSLFVCRSRQELLTHWRRLLTVQAVAIACFLLWPLRFAWQRPAIDGAFGLLFDALMGFDKPFNQAPSLHIALLVVLWLLYGRHLQARWARWLLHGWFALIGLSVLTTWQHHFIDLPTGALLGLLAAWLWPMPPLAHVAPGPAPADAARRRLARRYLLGALACAALAALLARLGQPAALWLLWPATALLLVAGHYARWGSAGFQKRPDGRHSTASRWLLAPYTLAAWLNRRWWTRRHPQPNAIAPGLWLGRMPARPGPELPPQCAALIDLCAELPCPRAVHRQLAHYTALPWLDLLTPTAEQCLQAADAIEAARRQAPGQAVLVCCALGYSRSAMAVAAWLLRYGHAATPAEAVARLQAARTQAVLHASHRAVLAQLTIKLAGKLANEPAIRPQPRACAHD</sequence>
<keyword evidence="1" id="KW-0472">Membrane</keyword>
<evidence type="ECO:0000313" key="3">
    <source>
        <dbReference type="EMBL" id="PAT36952.1"/>
    </source>
</evidence>
<feature type="transmembrane region" description="Helical" evidence="1">
    <location>
        <begin position="155"/>
        <end position="173"/>
    </location>
</feature>
<protein>
    <submittedName>
        <fullName evidence="3">Serine/threonine protein phosphatase</fullName>
    </submittedName>
</protein>
<feature type="transmembrane region" description="Helical" evidence="1">
    <location>
        <begin position="77"/>
        <end position="99"/>
    </location>
</feature>
<dbReference type="AlphaFoldDB" id="A0A2A2AGW2"/>
<dbReference type="Gene3D" id="3.90.190.10">
    <property type="entry name" value="Protein tyrosine phosphatase superfamily"/>
    <property type="match status" value="1"/>
</dbReference>
<feature type="transmembrane region" description="Helical" evidence="1">
    <location>
        <begin position="185"/>
        <end position="206"/>
    </location>
</feature>
<dbReference type="RefSeq" id="WP_095539913.1">
    <property type="nucleotide sequence ID" value="NZ_NSJB01000005.1"/>
</dbReference>
<feature type="transmembrane region" description="Helical" evidence="1">
    <location>
        <begin position="212"/>
        <end position="232"/>
    </location>
</feature>
<dbReference type="SMART" id="SM00195">
    <property type="entry name" value="DSPc"/>
    <property type="match status" value="1"/>
</dbReference>
<dbReference type="CDD" id="cd14527">
    <property type="entry name" value="DSP_bac"/>
    <property type="match status" value="1"/>
</dbReference>
<dbReference type="InterPro" id="IPR029021">
    <property type="entry name" value="Prot-tyrosine_phosphatase-like"/>
</dbReference>
<gene>
    <name evidence="3" type="ORF">CK625_08655</name>
</gene>
<evidence type="ECO:0000313" key="4">
    <source>
        <dbReference type="Proteomes" id="UP000218054"/>
    </source>
</evidence>
<organism evidence="3 4">
    <name type="scientific">Vandammella animalimorsus</name>
    <dbReference type="NCBI Taxonomy" id="2029117"/>
    <lineage>
        <taxon>Bacteria</taxon>
        <taxon>Pseudomonadati</taxon>
        <taxon>Pseudomonadota</taxon>
        <taxon>Betaproteobacteria</taxon>
        <taxon>Burkholderiales</taxon>
        <taxon>Comamonadaceae</taxon>
        <taxon>Vandammella</taxon>
    </lineage>
</organism>
<evidence type="ECO:0000256" key="1">
    <source>
        <dbReference type="SAM" id="Phobius"/>
    </source>
</evidence>
<dbReference type="PANTHER" id="PTHR47216:SF4">
    <property type="entry name" value="OS01G0859400 PROTEIN"/>
    <property type="match status" value="1"/>
</dbReference>
<accession>A0A2A2AGW2</accession>
<reference evidence="3 4" key="1">
    <citation type="submission" date="2017-08" db="EMBL/GenBank/DDBJ databases">
        <title>WGS of Clinical strains of the CDC Group NO-1 linked to zoonotic infections in humans.</title>
        <authorList>
            <person name="Bernier A.-M."/>
            <person name="Bernard K."/>
        </authorList>
    </citation>
    <scope>NUCLEOTIDE SEQUENCE [LARGE SCALE GENOMIC DNA]</scope>
    <source>
        <strain evidence="3 4">NML00-0135</strain>
    </source>
</reference>
<dbReference type="EMBL" id="NSJB01000005">
    <property type="protein sequence ID" value="PAT36952.1"/>
    <property type="molecule type" value="Genomic_DNA"/>
</dbReference>
<feature type="domain" description="Tyrosine specific protein phosphatases" evidence="2">
    <location>
        <begin position="393"/>
        <end position="464"/>
    </location>
</feature>
<evidence type="ECO:0000259" key="2">
    <source>
        <dbReference type="PROSITE" id="PS50056"/>
    </source>
</evidence>
<dbReference type="InterPro" id="IPR000387">
    <property type="entry name" value="Tyr_Pase_dom"/>
</dbReference>
<dbReference type="CDD" id="cd03386">
    <property type="entry name" value="PAP2_Aur1_like"/>
    <property type="match status" value="1"/>
</dbReference>
<dbReference type="Pfam" id="PF00782">
    <property type="entry name" value="DSPc"/>
    <property type="match status" value="1"/>
</dbReference>
<feature type="transmembrane region" description="Helical" evidence="1">
    <location>
        <begin position="111"/>
        <end position="132"/>
    </location>
</feature>